<dbReference type="eggNOG" id="ENOG502ZAHN">
    <property type="taxonomic scope" value="Bacteria"/>
</dbReference>
<accession>U2PXU1</accession>
<dbReference type="PATRIC" id="fig|1294142.3.peg.4346"/>
<reference evidence="3 4" key="1">
    <citation type="journal article" date="2013" name="Genome Announc.">
        <title>Draft Genome Sequence of the Hydrogen- and Ethanol-Producing Bacterium Clostridium intestinale Strain URNW.</title>
        <authorList>
            <person name="Lal S."/>
            <person name="Ramachandran U."/>
            <person name="Zhang X."/>
            <person name="Sparling R."/>
            <person name="Levin D.B."/>
        </authorList>
    </citation>
    <scope>NUCLEOTIDE SEQUENCE [LARGE SCALE GENOMIC DNA]</scope>
    <source>
        <strain evidence="3 4">URNW</strain>
    </source>
</reference>
<evidence type="ECO:0000313" key="3">
    <source>
        <dbReference type="EMBL" id="ERK28599.1"/>
    </source>
</evidence>
<evidence type="ECO:0000256" key="1">
    <source>
        <dbReference type="SAM" id="Phobius"/>
    </source>
</evidence>
<gene>
    <name evidence="3" type="ORF">CINTURNW_4211</name>
</gene>
<keyword evidence="4" id="KW-1185">Reference proteome</keyword>
<dbReference type="EMBL" id="APJA01000034">
    <property type="protein sequence ID" value="ERK28599.1"/>
    <property type="molecule type" value="Genomic_DNA"/>
</dbReference>
<dbReference type="Proteomes" id="UP000016721">
    <property type="component" value="Unassembled WGS sequence"/>
</dbReference>
<organism evidence="3 4">
    <name type="scientific">Clostridium intestinale URNW</name>
    <dbReference type="NCBI Taxonomy" id="1294142"/>
    <lineage>
        <taxon>Bacteria</taxon>
        <taxon>Bacillati</taxon>
        <taxon>Bacillota</taxon>
        <taxon>Clostridia</taxon>
        <taxon>Eubacteriales</taxon>
        <taxon>Clostridiaceae</taxon>
        <taxon>Clostridium</taxon>
    </lineage>
</organism>
<keyword evidence="1" id="KW-1133">Transmembrane helix</keyword>
<dbReference type="Pfam" id="PF13791">
    <property type="entry name" value="Sigma_reg_C"/>
    <property type="match status" value="1"/>
</dbReference>
<dbReference type="InterPro" id="IPR025672">
    <property type="entry name" value="Sigma_reg_C_dom"/>
</dbReference>
<comment type="caution">
    <text evidence="3">The sequence shown here is derived from an EMBL/GenBank/DDBJ whole genome shotgun (WGS) entry which is preliminary data.</text>
</comment>
<feature type="transmembrane region" description="Helical" evidence="1">
    <location>
        <begin position="73"/>
        <end position="93"/>
    </location>
</feature>
<name>U2PXU1_9CLOT</name>
<feature type="domain" description="Sigma factor regulator C-terminal" evidence="2">
    <location>
        <begin position="207"/>
        <end position="368"/>
    </location>
</feature>
<keyword evidence="1" id="KW-0472">Membrane</keyword>
<dbReference type="AlphaFoldDB" id="U2PXU1"/>
<keyword evidence="1" id="KW-0812">Transmembrane</keyword>
<dbReference type="HOGENOM" id="CLU_735094_0_0_9"/>
<sequence length="376" mass="42938">MDNEFQKKLKLYKEGKLNKEEVSEIESSIDKFIAISDYLNNDEKDFFEELKQQTTPEGNITDKSLKIKINLRIILLTVSSVIFALLVLILLFFTTSKITTSIFGLNYKETFVKREVVVQFAEMFIPQYKSNESSVSSSPFAQQNISVFLKNSVGNTKIDTTEIDVKYSFGKPVKSKTNELPPLISEEVVATSNHESDTISGFKVLENAPFGTKSKIFIEFNRRLSAEDIKENFINKLGSTVTPFDITPIAIINSNFILANPSYYEFRPVFPYDSNNANQLEDNGVKQEQYLNMDNQAHKNSLIGNLHIIKNNLNLLQTMFYNDMFNDVNFDDLIKNVEDNGAEYMGIYIIGDSKELLKLKGSPLIHCMRVQNIVIW</sequence>
<dbReference type="RefSeq" id="WP_021804066.1">
    <property type="nucleotide sequence ID" value="NZ_KI273145.1"/>
</dbReference>
<dbReference type="STRING" id="1294142.CINTURNW_4211"/>
<dbReference type="OrthoDB" id="2730366at2"/>
<proteinExistence type="predicted"/>
<protein>
    <recommendedName>
        <fullName evidence="2">Sigma factor regulator C-terminal domain-containing protein</fullName>
    </recommendedName>
</protein>
<evidence type="ECO:0000259" key="2">
    <source>
        <dbReference type="Pfam" id="PF13791"/>
    </source>
</evidence>
<evidence type="ECO:0000313" key="4">
    <source>
        <dbReference type="Proteomes" id="UP000016721"/>
    </source>
</evidence>